<feature type="compositionally biased region" description="Basic and acidic residues" evidence="1">
    <location>
        <begin position="142"/>
        <end position="175"/>
    </location>
</feature>
<organism evidence="2 3">
    <name type="scientific">Prorocentrum cordatum</name>
    <dbReference type="NCBI Taxonomy" id="2364126"/>
    <lineage>
        <taxon>Eukaryota</taxon>
        <taxon>Sar</taxon>
        <taxon>Alveolata</taxon>
        <taxon>Dinophyceae</taxon>
        <taxon>Prorocentrales</taxon>
        <taxon>Prorocentraceae</taxon>
        <taxon>Prorocentrum</taxon>
    </lineage>
</organism>
<feature type="compositionally biased region" description="Basic and acidic residues" evidence="1">
    <location>
        <begin position="32"/>
        <end position="44"/>
    </location>
</feature>
<protein>
    <submittedName>
        <fullName evidence="2">Uncharacterized protein</fullName>
    </submittedName>
</protein>
<reference evidence="2" key="1">
    <citation type="submission" date="2023-10" db="EMBL/GenBank/DDBJ databases">
        <authorList>
            <person name="Chen Y."/>
            <person name="Shah S."/>
            <person name="Dougan E. K."/>
            <person name="Thang M."/>
            <person name="Chan C."/>
        </authorList>
    </citation>
    <scope>NUCLEOTIDE SEQUENCE [LARGE SCALE GENOMIC DNA]</scope>
</reference>
<accession>A0ABN9YIG5</accession>
<name>A0ABN9YIG5_9DINO</name>
<feature type="region of interest" description="Disordered" evidence="1">
    <location>
        <begin position="18"/>
        <end position="96"/>
    </location>
</feature>
<evidence type="ECO:0000256" key="1">
    <source>
        <dbReference type="SAM" id="MobiDB-lite"/>
    </source>
</evidence>
<evidence type="ECO:0000313" key="2">
    <source>
        <dbReference type="EMBL" id="CAK0911238.1"/>
    </source>
</evidence>
<gene>
    <name evidence="2" type="ORF">PCOR1329_LOCUS85167</name>
</gene>
<evidence type="ECO:0000313" key="3">
    <source>
        <dbReference type="Proteomes" id="UP001189429"/>
    </source>
</evidence>
<dbReference type="EMBL" id="CAUYUJ010022543">
    <property type="protein sequence ID" value="CAK0911238.1"/>
    <property type="molecule type" value="Genomic_DNA"/>
</dbReference>
<dbReference type="Proteomes" id="UP001189429">
    <property type="component" value="Unassembled WGS sequence"/>
</dbReference>
<comment type="caution">
    <text evidence="2">The sequence shown here is derived from an EMBL/GenBank/DDBJ whole genome shotgun (WGS) entry which is preliminary data.</text>
</comment>
<proteinExistence type="predicted"/>
<sequence>MSRSSPFVLRPGCLTIKVDGDGAEAQGEEEEGGRGKREDVDTQEARTGVPTQAPRQQPRRPAPISLRRAAHGGRAGRTARRAPAPPRRPTSAGCWPIRSVNASNSFWVLALRNLAAPPKAKRQGTTTMHDVRGMCARGERGGLARWAREPAAEDREKQHDGGEDHAPVVHEHDMTALHQTSPGSTAGAADGGGSLGGSGVAPQTSGAAVPRILLNTSGPSVAPAARS</sequence>
<feature type="region of interest" description="Disordered" evidence="1">
    <location>
        <begin position="142"/>
        <end position="227"/>
    </location>
</feature>
<feature type="compositionally biased region" description="Gly residues" evidence="1">
    <location>
        <begin position="189"/>
        <end position="199"/>
    </location>
</feature>
<keyword evidence="3" id="KW-1185">Reference proteome</keyword>